<protein>
    <submittedName>
        <fullName evidence="1">Uncharacterized protein</fullName>
    </submittedName>
</protein>
<keyword evidence="2" id="KW-1185">Reference proteome</keyword>
<gene>
    <name evidence="1" type="ORF">DPMN_144194</name>
</gene>
<dbReference type="AlphaFoldDB" id="A0A9D4GF53"/>
<evidence type="ECO:0000313" key="2">
    <source>
        <dbReference type="Proteomes" id="UP000828390"/>
    </source>
</evidence>
<comment type="caution">
    <text evidence="1">The sequence shown here is derived from an EMBL/GenBank/DDBJ whole genome shotgun (WGS) entry which is preliminary data.</text>
</comment>
<dbReference type="Proteomes" id="UP000828390">
    <property type="component" value="Unassembled WGS sequence"/>
</dbReference>
<accession>A0A9D4GF53</accession>
<reference evidence="1" key="1">
    <citation type="journal article" date="2019" name="bioRxiv">
        <title>The Genome of the Zebra Mussel, Dreissena polymorpha: A Resource for Invasive Species Research.</title>
        <authorList>
            <person name="McCartney M.A."/>
            <person name="Auch B."/>
            <person name="Kono T."/>
            <person name="Mallez S."/>
            <person name="Zhang Y."/>
            <person name="Obille A."/>
            <person name="Becker A."/>
            <person name="Abrahante J.E."/>
            <person name="Garbe J."/>
            <person name="Badalamenti J.P."/>
            <person name="Herman A."/>
            <person name="Mangelson H."/>
            <person name="Liachko I."/>
            <person name="Sullivan S."/>
            <person name="Sone E.D."/>
            <person name="Koren S."/>
            <person name="Silverstein K.A.T."/>
            <person name="Beckman K.B."/>
            <person name="Gohl D.M."/>
        </authorList>
    </citation>
    <scope>NUCLEOTIDE SEQUENCE</scope>
    <source>
        <strain evidence="1">Duluth1</strain>
        <tissue evidence="1">Whole animal</tissue>
    </source>
</reference>
<proteinExistence type="predicted"/>
<dbReference type="EMBL" id="JAIWYP010000006">
    <property type="protein sequence ID" value="KAH3815663.1"/>
    <property type="molecule type" value="Genomic_DNA"/>
</dbReference>
<reference evidence="1" key="2">
    <citation type="submission" date="2020-11" db="EMBL/GenBank/DDBJ databases">
        <authorList>
            <person name="McCartney M.A."/>
            <person name="Auch B."/>
            <person name="Kono T."/>
            <person name="Mallez S."/>
            <person name="Becker A."/>
            <person name="Gohl D.M."/>
            <person name="Silverstein K.A.T."/>
            <person name="Koren S."/>
            <person name="Bechman K.B."/>
            <person name="Herman A."/>
            <person name="Abrahante J.E."/>
            <person name="Garbe J."/>
        </authorList>
    </citation>
    <scope>NUCLEOTIDE SEQUENCE</scope>
    <source>
        <strain evidence="1">Duluth1</strain>
        <tissue evidence="1">Whole animal</tissue>
    </source>
</reference>
<sequence length="56" mass="6520">MILPEAGLVFEGPWAWKTTALPEPVTYNNKTWKKTTLYEIFGAQEDFMSLYDYSVK</sequence>
<evidence type="ECO:0000313" key="1">
    <source>
        <dbReference type="EMBL" id="KAH3815663.1"/>
    </source>
</evidence>
<name>A0A9D4GF53_DREPO</name>
<organism evidence="1 2">
    <name type="scientific">Dreissena polymorpha</name>
    <name type="common">Zebra mussel</name>
    <name type="synonym">Mytilus polymorpha</name>
    <dbReference type="NCBI Taxonomy" id="45954"/>
    <lineage>
        <taxon>Eukaryota</taxon>
        <taxon>Metazoa</taxon>
        <taxon>Spiralia</taxon>
        <taxon>Lophotrochozoa</taxon>
        <taxon>Mollusca</taxon>
        <taxon>Bivalvia</taxon>
        <taxon>Autobranchia</taxon>
        <taxon>Heteroconchia</taxon>
        <taxon>Euheterodonta</taxon>
        <taxon>Imparidentia</taxon>
        <taxon>Neoheterodontei</taxon>
        <taxon>Myida</taxon>
        <taxon>Dreissenoidea</taxon>
        <taxon>Dreissenidae</taxon>
        <taxon>Dreissena</taxon>
    </lineage>
</organism>